<dbReference type="RefSeq" id="WP_191270818.1">
    <property type="nucleotide sequence ID" value="NZ_BMXJ01000004.1"/>
</dbReference>
<evidence type="ECO:0000313" key="3">
    <source>
        <dbReference type="EMBL" id="MBE1457894.1"/>
    </source>
</evidence>
<organism evidence="3 4">
    <name type="scientific">Nocardiopsis terrae</name>
    <dbReference type="NCBI Taxonomy" id="372655"/>
    <lineage>
        <taxon>Bacteria</taxon>
        <taxon>Bacillati</taxon>
        <taxon>Actinomycetota</taxon>
        <taxon>Actinomycetes</taxon>
        <taxon>Streptosporangiales</taxon>
        <taxon>Nocardiopsidaceae</taxon>
        <taxon>Nocardiopsis</taxon>
    </lineage>
</organism>
<gene>
    <name evidence="3" type="ORF">H4W79_002108</name>
</gene>
<keyword evidence="2" id="KW-0812">Transmembrane</keyword>
<comment type="caution">
    <text evidence="3">The sequence shown here is derived from an EMBL/GenBank/DDBJ whole genome shotgun (WGS) entry which is preliminary data.</text>
</comment>
<evidence type="ECO:0000313" key="4">
    <source>
        <dbReference type="Proteomes" id="UP000598217"/>
    </source>
</evidence>
<reference evidence="3 4" key="1">
    <citation type="submission" date="2020-10" db="EMBL/GenBank/DDBJ databases">
        <title>Sequencing the genomes of 1000 actinobacteria strains.</title>
        <authorList>
            <person name="Klenk H.-P."/>
        </authorList>
    </citation>
    <scope>NUCLEOTIDE SEQUENCE [LARGE SCALE GENOMIC DNA]</scope>
    <source>
        <strain evidence="3 4">DSM 45157</strain>
    </source>
</reference>
<feature type="transmembrane region" description="Helical" evidence="2">
    <location>
        <begin position="64"/>
        <end position="85"/>
    </location>
</feature>
<feature type="compositionally biased region" description="Acidic residues" evidence="1">
    <location>
        <begin position="98"/>
        <end position="108"/>
    </location>
</feature>
<name>A0ABR9HFT3_9ACTN</name>
<keyword evidence="2" id="KW-0472">Membrane</keyword>
<dbReference type="Proteomes" id="UP000598217">
    <property type="component" value="Unassembled WGS sequence"/>
</dbReference>
<protein>
    <submittedName>
        <fullName evidence="3">Uncharacterized protein</fullName>
    </submittedName>
</protein>
<evidence type="ECO:0000256" key="1">
    <source>
        <dbReference type="SAM" id="MobiDB-lite"/>
    </source>
</evidence>
<accession>A0ABR9HFT3</accession>
<keyword evidence="2" id="KW-1133">Transmembrane helix</keyword>
<feature type="region of interest" description="Disordered" evidence="1">
    <location>
        <begin position="88"/>
        <end position="108"/>
    </location>
</feature>
<evidence type="ECO:0000256" key="2">
    <source>
        <dbReference type="SAM" id="Phobius"/>
    </source>
</evidence>
<dbReference type="EMBL" id="JADBDY010000001">
    <property type="protein sequence ID" value="MBE1457894.1"/>
    <property type="molecule type" value="Genomic_DNA"/>
</dbReference>
<keyword evidence="4" id="KW-1185">Reference proteome</keyword>
<proteinExistence type="predicted"/>
<sequence>MNTASLSVLMAGIVAAASLLWALVAFKYERPVLATLLGLSVLLAGALVAYSLGTEDQGGTMVTGLLAIGAPTLLCLWTVMIVGGLREGTGTGDGADVGADEDGGWDFD</sequence>
<feature type="transmembrane region" description="Helical" evidence="2">
    <location>
        <begin position="6"/>
        <end position="26"/>
    </location>
</feature>
<feature type="transmembrane region" description="Helical" evidence="2">
    <location>
        <begin position="33"/>
        <end position="52"/>
    </location>
</feature>